<dbReference type="RefSeq" id="WP_345255733.1">
    <property type="nucleotide sequence ID" value="NZ_BAABGY010000007.1"/>
</dbReference>
<dbReference type="EMBL" id="BAABGY010000007">
    <property type="protein sequence ID" value="GAA4330548.1"/>
    <property type="molecule type" value="Genomic_DNA"/>
</dbReference>
<comment type="caution">
    <text evidence="1">The sequence shown here is derived from an EMBL/GenBank/DDBJ whole genome shotgun (WGS) entry which is preliminary data.</text>
</comment>
<evidence type="ECO:0000313" key="1">
    <source>
        <dbReference type="EMBL" id="GAA4330548.1"/>
    </source>
</evidence>
<protein>
    <recommendedName>
        <fullName evidence="3">Secreted protein</fullName>
    </recommendedName>
</protein>
<reference evidence="2" key="1">
    <citation type="journal article" date="2019" name="Int. J. Syst. Evol. Microbiol.">
        <title>The Global Catalogue of Microorganisms (GCM) 10K type strain sequencing project: providing services to taxonomists for standard genome sequencing and annotation.</title>
        <authorList>
            <consortium name="The Broad Institute Genomics Platform"/>
            <consortium name="The Broad Institute Genome Sequencing Center for Infectious Disease"/>
            <person name="Wu L."/>
            <person name="Ma J."/>
        </authorList>
    </citation>
    <scope>NUCLEOTIDE SEQUENCE [LARGE SCALE GENOMIC DNA]</scope>
    <source>
        <strain evidence="2">JCM 17919</strain>
    </source>
</reference>
<proteinExistence type="predicted"/>
<name>A0ABP8GVG5_9BACT</name>
<evidence type="ECO:0008006" key="3">
    <source>
        <dbReference type="Google" id="ProtNLM"/>
    </source>
</evidence>
<keyword evidence="2" id="KW-1185">Reference proteome</keyword>
<dbReference type="Proteomes" id="UP001501725">
    <property type="component" value="Unassembled WGS sequence"/>
</dbReference>
<organism evidence="1 2">
    <name type="scientific">Flaviaesturariibacter amylovorans</name>
    <dbReference type="NCBI Taxonomy" id="1084520"/>
    <lineage>
        <taxon>Bacteria</taxon>
        <taxon>Pseudomonadati</taxon>
        <taxon>Bacteroidota</taxon>
        <taxon>Chitinophagia</taxon>
        <taxon>Chitinophagales</taxon>
        <taxon>Chitinophagaceae</taxon>
        <taxon>Flaviaestuariibacter</taxon>
    </lineage>
</organism>
<evidence type="ECO:0000313" key="2">
    <source>
        <dbReference type="Proteomes" id="UP001501725"/>
    </source>
</evidence>
<accession>A0ABP8GVG5</accession>
<sequence>MYALLLRLTSDTGLAARMLEATIVAAARVWTASSVAPCARFRWLLGITLQVASASLSLSRSELLARLKPSLPTAG</sequence>
<gene>
    <name evidence="1" type="ORF">GCM10023184_21760</name>
</gene>